<feature type="domain" description="N-(5'phosphoribosyl) anthranilate isomerase (PRAI)" evidence="10">
    <location>
        <begin position="6"/>
        <end position="188"/>
    </location>
</feature>
<evidence type="ECO:0000256" key="8">
    <source>
        <dbReference type="ARBA" id="ARBA00023235"/>
    </source>
</evidence>
<dbReference type="InterPro" id="IPR011060">
    <property type="entry name" value="RibuloseP-bd_barrel"/>
</dbReference>
<evidence type="ECO:0000256" key="6">
    <source>
        <dbReference type="ARBA" id="ARBA00022822"/>
    </source>
</evidence>
<name>A0ABT5BLL1_9BACT</name>
<dbReference type="Proteomes" id="UP001217838">
    <property type="component" value="Unassembled WGS sequence"/>
</dbReference>
<evidence type="ECO:0000256" key="3">
    <source>
        <dbReference type="ARBA" id="ARBA00012572"/>
    </source>
</evidence>
<evidence type="ECO:0000256" key="5">
    <source>
        <dbReference type="ARBA" id="ARBA00022605"/>
    </source>
</evidence>
<keyword evidence="7 9" id="KW-0057">Aromatic amino acid biosynthesis</keyword>
<accession>A0ABT5BLL1</accession>
<dbReference type="CDD" id="cd00405">
    <property type="entry name" value="PRAI"/>
    <property type="match status" value="1"/>
</dbReference>
<evidence type="ECO:0000256" key="4">
    <source>
        <dbReference type="ARBA" id="ARBA00022272"/>
    </source>
</evidence>
<comment type="catalytic activity">
    <reaction evidence="1 9">
        <text>N-(5-phospho-beta-D-ribosyl)anthranilate = 1-(2-carboxyphenylamino)-1-deoxy-D-ribulose 5-phosphate</text>
        <dbReference type="Rhea" id="RHEA:21540"/>
        <dbReference type="ChEBI" id="CHEBI:18277"/>
        <dbReference type="ChEBI" id="CHEBI:58613"/>
        <dbReference type="EC" id="5.3.1.24"/>
    </reaction>
</comment>
<organism evidence="11 12">
    <name type="scientific">Nannocystis radixulma</name>
    <dbReference type="NCBI Taxonomy" id="2995305"/>
    <lineage>
        <taxon>Bacteria</taxon>
        <taxon>Pseudomonadati</taxon>
        <taxon>Myxococcota</taxon>
        <taxon>Polyangia</taxon>
        <taxon>Nannocystales</taxon>
        <taxon>Nannocystaceae</taxon>
        <taxon>Nannocystis</taxon>
    </lineage>
</organism>
<keyword evidence="6 9" id="KW-0822">Tryptophan biosynthesis</keyword>
<evidence type="ECO:0000259" key="10">
    <source>
        <dbReference type="Pfam" id="PF00697"/>
    </source>
</evidence>
<dbReference type="InterPro" id="IPR013785">
    <property type="entry name" value="Aldolase_TIM"/>
</dbReference>
<keyword evidence="12" id="KW-1185">Reference proteome</keyword>
<gene>
    <name evidence="9" type="primary">trpF</name>
    <name evidence="11" type="ORF">POL58_41530</name>
</gene>
<dbReference type="InterPro" id="IPR044643">
    <property type="entry name" value="TrpF_fam"/>
</dbReference>
<sequence>MSVKLKVCGVTRPQDLAACVELGVDAVGINLWSGSRRGLTLAEAEALLAEVRPPPALERVGVFVEPTADEVRRAAEALQLDLVQIVGAQEVTGFGLPYLWVVRGTPALAELRAPTPRPARALLDAAVPGYGGAGQTTDWGWAAAAVQRLAPLEVWLAGGITARNAALAIQQVRPAGLDVASGTELAGAIRGEKDRAAIVELLAACRGG</sequence>
<evidence type="ECO:0000313" key="12">
    <source>
        <dbReference type="Proteomes" id="UP001217838"/>
    </source>
</evidence>
<dbReference type="EC" id="5.3.1.24" evidence="3 9"/>
<dbReference type="RefSeq" id="WP_272008414.1">
    <property type="nucleotide sequence ID" value="NZ_JAQNDN010000024.1"/>
</dbReference>
<comment type="pathway">
    <text evidence="2 9">Amino-acid biosynthesis; L-tryptophan biosynthesis; L-tryptophan from chorismate: step 3/5.</text>
</comment>
<evidence type="ECO:0000313" key="11">
    <source>
        <dbReference type="EMBL" id="MDC0674303.1"/>
    </source>
</evidence>
<reference evidence="11 12" key="1">
    <citation type="submission" date="2022-11" db="EMBL/GenBank/DDBJ databases">
        <title>Minimal conservation of predation-associated metabolite biosynthetic gene clusters underscores biosynthetic potential of Myxococcota including descriptions for ten novel species: Archangium lansinium sp. nov., Myxococcus landrumus sp. nov., Nannocystis bai.</title>
        <authorList>
            <person name="Ahearne A."/>
            <person name="Stevens C."/>
            <person name="Dowd S."/>
        </authorList>
    </citation>
    <scope>NUCLEOTIDE SEQUENCE [LARGE SCALE GENOMIC DNA]</scope>
    <source>
        <strain evidence="11 12">NCELM</strain>
    </source>
</reference>
<evidence type="ECO:0000256" key="2">
    <source>
        <dbReference type="ARBA" id="ARBA00004664"/>
    </source>
</evidence>
<evidence type="ECO:0000256" key="1">
    <source>
        <dbReference type="ARBA" id="ARBA00001164"/>
    </source>
</evidence>
<dbReference type="EMBL" id="JAQNDN010000024">
    <property type="protein sequence ID" value="MDC0674303.1"/>
    <property type="molecule type" value="Genomic_DNA"/>
</dbReference>
<dbReference type="Gene3D" id="3.20.20.70">
    <property type="entry name" value="Aldolase class I"/>
    <property type="match status" value="1"/>
</dbReference>
<dbReference type="HAMAP" id="MF_00135">
    <property type="entry name" value="PRAI"/>
    <property type="match status" value="1"/>
</dbReference>
<comment type="similarity">
    <text evidence="9">Belongs to the TrpF family.</text>
</comment>
<dbReference type="PANTHER" id="PTHR42894">
    <property type="entry name" value="N-(5'-PHOSPHORIBOSYL)ANTHRANILATE ISOMERASE"/>
    <property type="match status" value="1"/>
</dbReference>
<dbReference type="InterPro" id="IPR001240">
    <property type="entry name" value="PRAI_dom"/>
</dbReference>
<keyword evidence="5 9" id="KW-0028">Amino-acid biosynthesis</keyword>
<evidence type="ECO:0000256" key="9">
    <source>
        <dbReference type="HAMAP-Rule" id="MF_00135"/>
    </source>
</evidence>
<dbReference type="Pfam" id="PF00697">
    <property type="entry name" value="PRAI"/>
    <property type="match status" value="1"/>
</dbReference>
<protein>
    <recommendedName>
        <fullName evidence="4 9">N-(5'-phosphoribosyl)anthranilate isomerase</fullName>
        <shortName evidence="9">PRAI</shortName>
        <ecNumber evidence="3 9">5.3.1.24</ecNumber>
    </recommendedName>
</protein>
<keyword evidence="8 9" id="KW-0413">Isomerase</keyword>
<dbReference type="PANTHER" id="PTHR42894:SF1">
    <property type="entry name" value="N-(5'-PHOSPHORIBOSYL)ANTHRANILATE ISOMERASE"/>
    <property type="match status" value="1"/>
</dbReference>
<dbReference type="SUPFAM" id="SSF51366">
    <property type="entry name" value="Ribulose-phoshate binding barrel"/>
    <property type="match status" value="1"/>
</dbReference>
<evidence type="ECO:0000256" key="7">
    <source>
        <dbReference type="ARBA" id="ARBA00023141"/>
    </source>
</evidence>
<dbReference type="GO" id="GO:0016853">
    <property type="term" value="F:isomerase activity"/>
    <property type="evidence" value="ECO:0007669"/>
    <property type="project" value="UniProtKB-KW"/>
</dbReference>
<comment type="caution">
    <text evidence="11">The sequence shown here is derived from an EMBL/GenBank/DDBJ whole genome shotgun (WGS) entry which is preliminary data.</text>
</comment>
<proteinExistence type="inferred from homology"/>